<proteinExistence type="predicted"/>
<feature type="region of interest" description="Disordered" evidence="1">
    <location>
        <begin position="1"/>
        <end position="114"/>
    </location>
</feature>
<feature type="compositionally biased region" description="Pro residues" evidence="1">
    <location>
        <begin position="51"/>
        <end position="61"/>
    </location>
</feature>
<keyword evidence="3" id="KW-1185">Reference proteome</keyword>
<name>A0AAV7UCN3_PLEWA</name>
<reference evidence="2" key="1">
    <citation type="journal article" date="2022" name="bioRxiv">
        <title>Sequencing and chromosome-scale assembly of the giantPleurodeles waltlgenome.</title>
        <authorList>
            <person name="Brown T."/>
            <person name="Elewa A."/>
            <person name="Iarovenko S."/>
            <person name="Subramanian E."/>
            <person name="Araus A.J."/>
            <person name="Petzold A."/>
            <person name="Susuki M."/>
            <person name="Suzuki K.-i.T."/>
            <person name="Hayashi T."/>
            <person name="Toyoda A."/>
            <person name="Oliveira C."/>
            <person name="Osipova E."/>
            <person name="Leigh N.D."/>
            <person name="Simon A."/>
            <person name="Yun M.H."/>
        </authorList>
    </citation>
    <scope>NUCLEOTIDE SEQUENCE</scope>
    <source>
        <strain evidence="2">20211129_DDA</strain>
        <tissue evidence="2">Liver</tissue>
    </source>
</reference>
<accession>A0AAV7UCN3</accession>
<comment type="caution">
    <text evidence="2">The sequence shown here is derived from an EMBL/GenBank/DDBJ whole genome shotgun (WGS) entry which is preliminary data.</text>
</comment>
<dbReference type="AlphaFoldDB" id="A0AAV7UCN3"/>
<dbReference type="Proteomes" id="UP001066276">
    <property type="component" value="Chromosome 3_1"/>
</dbReference>
<feature type="compositionally biased region" description="Basic residues" evidence="1">
    <location>
        <begin position="13"/>
        <end position="23"/>
    </location>
</feature>
<organism evidence="2 3">
    <name type="scientific">Pleurodeles waltl</name>
    <name type="common">Iberian ribbed newt</name>
    <dbReference type="NCBI Taxonomy" id="8319"/>
    <lineage>
        <taxon>Eukaryota</taxon>
        <taxon>Metazoa</taxon>
        <taxon>Chordata</taxon>
        <taxon>Craniata</taxon>
        <taxon>Vertebrata</taxon>
        <taxon>Euteleostomi</taxon>
        <taxon>Amphibia</taxon>
        <taxon>Batrachia</taxon>
        <taxon>Caudata</taxon>
        <taxon>Salamandroidea</taxon>
        <taxon>Salamandridae</taxon>
        <taxon>Pleurodelinae</taxon>
        <taxon>Pleurodeles</taxon>
    </lineage>
</organism>
<evidence type="ECO:0000256" key="1">
    <source>
        <dbReference type="SAM" id="MobiDB-lite"/>
    </source>
</evidence>
<evidence type="ECO:0000313" key="3">
    <source>
        <dbReference type="Proteomes" id="UP001066276"/>
    </source>
</evidence>
<gene>
    <name evidence="2" type="ORF">NDU88_002963</name>
</gene>
<sequence length="114" mass="12545">MSEGARAAAVHNSTRRRVPRRVQRCSDYSASGGATFERSAAARSPGHRPPHPPPRPGPLWAPPLQRRALEGWGWSRAPGSTLTGRGRKRRPNRPPISPWCRRQPRSPGEGRCSG</sequence>
<dbReference type="EMBL" id="JANPWB010000005">
    <property type="protein sequence ID" value="KAJ1186180.1"/>
    <property type="molecule type" value="Genomic_DNA"/>
</dbReference>
<protein>
    <submittedName>
        <fullName evidence="2">Uncharacterized protein</fullName>
    </submittedName>
</protein>
<evidence type="ECO:0000313" key="2">
    <source>
        <dbReference type="EMBL" id="KAJ1186180.1"/>
    </source>
</evidence>